<reference evidence="5" key="1">
    <citation type="submission" date="2015-09" db="EMBL/GenBank/DDBJ databases">
        <authorList>
            <consortium name="Pathogen Informatics"/>
        </authorList>
    </citation>
    <scope>NUCLEOTIDE SEQUENCE [LARGE SCALE GENOMIC DNA]</scope>
    <source>
        <strain evidence="5">Lake Konstanz</strain>
    </source>
</reference>
<evidence type="ECO:0000256" key="2">
    <source>
        <dbReference type="ARBA" id="ARBA00022801"/>
    </source>
</evidence>
<name>A0A0S4IVW5_BODSA</name>
<evidence type="ECO:0000313" key="4">
    <source>
        <dbReference type="EMBL" id="CUG02938.1"/>
    </source>
</evidence>
<dbReference type="Pfam" id="PF02230">
    <property type="entry name" value="Abhydrolase_2"/>
    <property type="match status" value="1"/>
</dbReference>
<dbReference type="InterPro" id="IPR003140">
    <property type="entry name" value="PLipase/COase/thioEstase"/>
</dbReference>
<evidence type="ECO:0000259" key="3">
    <source>
        <dbReference type="Pfam" id="PF02230"/>
    </source>
</evidence>
<dbReference type="VEuPathDB" id="TriTrypDB:BSAL_69965"/>
<dbReference type="OMA" id="WYDILAM"/>
<dbReference type="EMBL" id="CYKH01000502">
    <property type="protein sequence ID" value="CUG02938.1"/>
    <property type="molecule type" value="Genomic_DNA"/>
</dbReference>
<dbReference type="OrthoDB" id="2418081at2759"/>
<proteinExistence type="inferred from homology"/>
<evidence type="ECO:0000256" key="1">
    <source>
        <dbReference type="ARBA" id="ARBA00006499"/>
    </source>
</evidence>
<dbReference type="GO" id="GO:0052689">
    <property type="term" value="F:carboxylic ester hydrolase activity"/>
    <property type="evidence" value="ECO:0007669"/>
    <property type="project" value="TreeGrafter"/>
</dbReference>
<dbReference type="InterPro" id="IPR029058">
    <property type="entry name" value="AB_hydrolase_fold"/>
</dbReference>
<accession>A0A0S4IVW5</accession>
<protein>
    <recommendedName>
        <fullName evidence="3">Phospholipase/carboxylesterase/thioesterase domain-containing protein</fullName>
    </recommendedName>
</protein>
<dbReference type="PANTHER" id="PTHR10655:SF17">
    <property type="entry name" value="LYSOPHOSPHOLIPASE-LIKE PROTEIN 1"/>
    <property type="match status" value="1"/>
</dbReference>
<sequence>MLHQRALKAVEACGFLSPAAAEKLSTLELCGAMVQSWQKASARPVLRVRARAAQKTPHTAAVIFSHGLGDTGEGWAYSFMEMAERLPHVMFLFPTARTMPVTCNGGMSMPSWYDIAGLDINRLKMDAPAIEESAVMIQCMAELEAYNIAAALPPSAGTTSSAPPPPTESGAPAYRTLAAGRVMVGGFSQGGALTMYAAHTCDLQLGGLVVLSGYCTQLKNLMALNTNVNSEAPLLMCHGTKDGVVPFPLAKESFEWVTKESNGVRRPSASSKFIPLDGVGHESSEEEMAAVEAFIARQLPALSGDRTAAKAGL</sequence>
<keyword evidence="5" id="KW-1185">Reference proteome</keyword>
<gene>
    <name evidence="4" type="ORF">BSAL_69965</name>
</gene>
<dbReference type="GO" id="GO:0008474">
    <property type="term" value="F:palmitoyl-(protein) hydrolase activity"/>
    <property type="evidence" value="ECO:0007669"/>
    <property type="project" value="TreeGrafter"/>
</dbReference>
<dbReference type="AlphaFoldDB" id="A0A0S4IVW5"/>
<dbReference type="Proteomes" id="UP000051952">
    <property type="component" value="Unassembled WGS sequence"/>
</dbReference>
<keyword evidence="2" id="KW-0378">Hydrolase</keyword>
<feature type="domain" description="Phospholipase/carboxylesterase/thioesterase" evidence="3">
    <location>
        <begin position="53"/>
        <end position="296"/>
    </location>
</feature>
<dbReference type="InterPro" id="IPR050565">
    <property type="entry name" value="LYPA1-2/EST-like"/>
</dbReference>
<organism evidence="4 5">
    <name type="scientific">Bodo saltans</name>
    <name type="common">Flagellated protozoan</name>
    <dbReference type="NCBI Taxonomy" id="75058"/>
    <lineage>
        <taxon>Eukaryota</taxon>
        <taxon>Discoba</taxon>
        <taxon>Euglenozoa</taxon>
        <taxon>Kinetoplastea</taxon>
        <taxon>Metakinetoplastina</taxon>
        <taxon>Eubodonida</taxon>
        <taxon>Bodonidae</taxon>
        <taxon>Bodo</taxon>
    </lineage>
</organism>
<dbReference type="Gene3D" id="3.40.50.1820">
    <property type="entry name" value="alpha/beta hydrolase"/>
    <property type="match status" value="1"/>
</dbReference>
<dbReference type="SUPFAM" id="SSF53474">
    <property type="entry name" value="alpha/beta-Hydrolases"/>
    <property type="match status" value="1"/>
</dbReference>
<comment type="similarity">
    <text evidence="1">Belongs to the AB hydrolase superfamily. AB hydrolase 2 family.</text>
</comment>
<dbReference type="GO" id="GO:0005737">
    <property type="term" value="C:cytoplasm"/>
    <property type="evidence" value="ECO:0007669"/>
    <property type="project" value="TreeGrafter"/>
</dbReference>
<evidence type="ECO:0000313" key="5">
    <source>
        <dbReference type="Proteomes" id="UP000051952"/>
    </source>
</evidence>
<dbReference type="PANTHER" id="PTHR10655">
    <property type="entry name" value="LYSOPHOSPHOLIPASE-RELATED"/>
    <property type="match status" value="1"/>
</dbReference>